<dbReference type="GO" id="GO:0019134">
    <property type="term" value="F:glucosamine-1-phosphate N-acetyltransferase activity"/>
    <property type="evidence" value="ECO:0007669"/>
    <property type="project" value="UniProtKB-UniRule"/>
</dbReference>
<dbReference type="InterPro" id="IPR011004">
    <property type="entry name" value="Trimer_LpxA-like_sf"/>
</dbReference>
<evidence type="ECO:0000313" key="20">
    <source>
        <dbReference type="EMBL" id="MEE3719221.1"/>
    </source>
</evidence>
<evidence type="ECO:0000256" key="5">
    <source>
        <dbReference type="ARBA" id="ARBA00022679"/>
    </source>
</evidence>
<feature type="active site" description="Proton acceptor" evidence="18">
    <location>
        <position position="366"/>
    </location>
</feature>
<dbReference type="Gene3D" id="2.160.10.10">
    <property type="entry name" value="Hexapeptide repeat proteins"/>
    <property type="match status" value="1"/>
</dbReference>
<dbReference type="RefSeq" id="WP_330485658.1">
    <property type="nucleotide sequence ID" value="NZ_JAZBJZ010000119.1"/>
</dbReference>
<evidence type="ECO:0000256" key="7">
    <source>
        <dbReference type="ARBA" id="ARBA00022723"/>
    </source>
</evidence>
<comment type="subunit">
    <text evidence="18">Homotrimer.</text>
</comment>
<feature type="binding site" evidence="18">
    <location>
        <begin position="389"/>
        <end position="390"/>
    </location>
    <ligand>
        <name>acetyl-CoA</name>
        <dbReference type="ChEBI" id="CHEBI:57288"/>
    </ligand>
</feature>
<dbReference type="SUPFAM" id="SSF51161">
    <property type="entry name" value="Trimeric LpxA-like enzymes"/>
    <property type="match status" value="1"/>
</dbReference>
<comment type="pathway">
    <text evidence="18">Nucleotide-sugar biosynthesis; UDP-N-acetyl-alpha-D-glucosamine biosynthesis; UDP-N-acetyl-alpha-D-glucosamine from N-acetyl-alpha-D-glucosamine 1-phosphate: step 1/1.</text>
</comment>
<evidence type="ECO:0000256" key="2">
    <source>
        <dbReference type="ARBA" id="ARBA00007707"/>
    </source>
</evidence>
<dbReference type="InterPro" id="IPR050065">
    <property type="entry name" value="GlmU-like"/>
</dbReference>
<keyword evidence="21" id="KW-1185">Reference proteome</keyword>
<dbReference type="CDD" id="cd02540">
    <property type="entry name" value="GT2_GlmU_N_bac"/>
    <property type="match status" value="1"/>
</dbReference>
<keyword evidence="10 18" id="KW-0133">Cell shape</keyword>
<keyword evidence="13 18" id="KW-0012">Acyltransferase</keyword>
<evidence type="ECO:0000256" key="1">
    <source>
        <dbReference type="ARBA" id="ARBA00004496"/>
    </source>
</evidence>
<dbReference type="PANTHER" id="PTHR43584:SF3">
    <property type="entry name" value="BIFUNCTIONAL PROTEIN GLMU"/>
    <property type="match status" value="1"/>
</dbReference>
<protein>
    <recommendedName>
        <fullName evidence="18">Bifunctional protein GlmU</fullName>
    </recommendedName>
    <domain>
        <recommendedName>
            <fullName evidence="18">UDP-N-acetylglucosamine pyrophosphorylase</fullName>
            <ecNumber evidence="18">2.7.7.23</ecNumber>
        </recommendedName>
        <alternativeName>
            <fullName evidence="18">N-acetylglucosamine-1-phosphate uridyltransferase</fullName>
        </alternativeName>
    </domain>
    <domain>
        <recommendedName>
            <fullName evidence="18">Glucosamine-1-phosphate N-acetyltransferase</fullName>
            <ecNumber evidence="18">2.3.1.157</ecNumber>
        </recommendedName>
    </domain>
</protein>
<evidence type="ECO:0000256" key="3">
    <source>
        <dbReference type="ARBA" id="ARBA00007947"/>
    </source>
</evidence>
<feature type="binding site" evidence="18">
    <location>
        <position position="336"/>
    </location>
    <ligand>
        <name>UDP-N-acetyl-alpha-D-glucosamine</name>
        <dbReference type="ChEBI" id="CHEBI:57705"/>
    </ligand>
</feature>
<feature type="binding site" evidence="18">
    <location>
        <position position="369"/>
    </location>
    <ligand>
        <name>UDP-N-acetyl-alpha-D-glucosamine</name>
        <dbReference type="ChEBI" id="CHEBI:57705"/>
    </ligand>
</feature>
<dbReference type="GO" id="GO:0003977">
    <property type="term" value="F:UDP-N-acetylglucosamine diphosphorylase activity"/>
    <property type="evidence" value="ECO:0007669"/>
    <property type="project" value="UniProtKB-UniRule"/>
</dbReference>
<evidence type="ECO:0000256" key="9">
    <source>
        <dbReference type="ARBA" id="ARBA00022842"/>
    </source>
</evidence>
<keyword evidence="4 18" id="KW-0963">Cytoplasm</keyword>
<dbReference type="Proteomes" id="UP001333818">
    <property type="component" value="Unassembled WGS sequence"/>
</dbReference>
<comment type="cofactor">
    <cofactor evidence="18">
        <name>Mg(2+)</name>
        <dbReference type="ChEBI" id="CHEBI:18420"/>
    </cofactor>
    <text evidence="18">Binds 1 Mg(2+) ion per subunit.</text>
</comment>
<evidence type="ECO:0000256" key="16">
    <source>
        <dbReference type="ARBA" id="ARBA00048493"/>
    </source>
</evidence>
<feature type="region of interest" description="Linker" evidence="18">
    <location>
        <begin position="234"/>
        <end position="254"/>
    </location>
</feature>
<reference evidence="20" key="1">
    <citation type="submission" date="2024-01" db="EMBL/GenBank/DDBJ databases">
        <title>Bank of Algae and Cyanobacteria of the Azores (BACA) strain genomes.</title>
        <authorList>
            <person name="Luz R."/>
            <person name="Cordeiro R."/>
            <person name="Fonseca A."/>
            <person name="Goncalves V."/>
        </authorList>
    </citation>
    <scope>NUCLEOTIDE SEQUENCE</scope>
    <source>
        <strain evidence="20">BACA0141</strain>
    </source>
</reference>
<evidence type="ECO:0000256" key="11">
    <source>
        <dbReference type="ARBA" id="ARBA00022984"/>
    </source>
</evidence>
<comment type="catalytic activity">
    <reaction evidence="15 18">
        <text>alpha-D-glucosamine 1-phosphate + acetyl-CoA = N-acetyl-alpha-D-glucosamine 1-phosphate + CoA + H(+)</text>
        <dbReference type="Rhea" id="RHEA:13725"/>
        <dbReference type="ChEBI" id="CHEBI:15378"/>
        <dbReference type="ChEBI" id="CHEBI:57287"/>
        <dbReference type="ChEBI" id="CHEBI:57288"/>
        <dbReference type="ChEBI" id="CHEBI:57776"/>
        <dbReference type="ChEBI" id="CHEBI:58516"/>
        <dbReference type="EC" id="2.3.1.157"/>
    </reaction>
</comment>
<accession>A0AAW9Q8F4</accession>
<evidence type="ECO:0000313" key="21">
    <source>
        <dbReference type="Proteomes" id="UP001333818"/>
    </source>
</evidence>
<dbReference type="InterPro" id="IPR038009">
    <property type="entry name" value="GlmU_C_LbH"/>
</dbReference>
<dbReference type="InterPro" id="IPR029044">
    <property type="entry name" value="Nucleotide-diphossugar_trans"/>
</dbReference>
<feature type="binding site" evidence="18">
    <location>
        <position position="383"/>
    </location>
    <ligand>
        <name>acetyl-CoA</name>
        <dbReference type="ChEBI" id="CHEBI:57288"/>
    </ligand>
</feature>
<evidence type="ECO:0000256" key="14">
    <source>
        <dbReference type="ARBA" id="ARBA00023316"/>
    </source>
</evidence>
<comment type="catalytic activity">
    <reaction evidence="16 18">
        <text>N-acetyl-alpha-D-glucosamine 1-phosphate + UTP + H(+) = UDP-N-acetyl-alpha-D-glucosamine + diphosphate</text>
        <dbReference type="Rhea" id="RHEA:13509"/>
        <dbReference type="ChEBI" id="CHEBI:15378"/>
        <dbReference type="ChEBI" id="CHEBI:33019"/>
        <dbReference type="ChEBI" id="CHEBI:46398"/>
        <dbReference type="ChEBI" id="CHEBI:57705"/>
        <dbReference type="ChEBI" id="CHEBI:57776"/>
        <dbReference type="EC" id="2.7.7.23"/>
    </reaction>
</comment>
<comment type="pathway">
    <text evidence="18">Nucleotide-sugar biosynthesis; UDP-N-acetyl-alpha-D-glucosamine biosynthesis; N-acetyl-alpha-D-glucosamine 1-phosphate from alpha-D-glucosamine 6-phosphate (route II): step 2/2.</text>
</comment>
<dbReference type="GO" id="GO:0006048">
    <property type="term" value="P:UDP-N-acetylglucosamine biosynthetic process"/>
    <property type="evidence" value="ECO:0007669"/>
    <property type="project" value="InterPro"/>
</dbReference>
<feature type="binding site" evidence="18">
    <location>
        <position position="443"/>
    </location>
    <ligand>
        <name>acetyl-CoA</name>
        <dbReference type="ChEBI" id="CHEBI:57288"/>
    </ligand>
</feature>
<dbReference type="NCBIfam" id="TIGR01173">
    <property type="entry name" value="glmU"/>
    <property type="match status" value="1"/>
</dbReference>
<dbReference type="EC" id="2.7.7.23" evidence="18"/>
<dbReference type="GO" id="GO:0016020">
    <property type="term" value="C:membrane"/>
    <property type="evidence" value="ECO:0007669"/>
    <property type="project" value="GOC"/>
</dbReference>
<dbReference type="NCBIfam" id="NF010940">
    <property type="entry name" value="PRK14360.1"/>
    <property type="match status" value="1"/>
</dbReference>
<sequence>MLAVAVLAAGKGTRMKSTLPKVLQQLGGRSLIERVLDIPDALSVQPTDLYVDRKLVIVGYGSDLVRQTLSDRTDIEFVEQAQQLGTGHAIQQLIEPLADFSGDLVVLTGDTPLLRPETVQNLIAFHQKQGAAATVLTAMLSDPTGYGRVFCNQAMQIERIIEHRDCNTAQRQNRRVSTGVYCFRWSDLAQALPKLTTDNDQKEYYLTQVFDFMQPVMAVDIDDYEESFGINDRIQLAHAYQVLQTRTREKWMREGVTMILPETITIEDTVELAPNVVLEPHTHLRGNTRIASGAQIGPSSLITNSEIGENCRVVFSVVEDSQIGADCRVGPYAHIRGESHVGDRCRIGNFVELKKAHLGDRTNAAHLSYLGDAKIGNRVNIGAGTITANYDGFQKHQTTIGDRSKTGSNSVLVAPITLGENVNVAAGSIVTGNIEANSLAIARSRQVVKPDYYDEQGRKKNP</sequence>
<feature type="binding site" evidence="18">
    <location>
        <position position="80"/>
    </location>
    <ligand>
        <name>UDP-N-acetyl-alpha-D-glucosamine</name>
        <dbReference type="ChEBI" id="CHEBI:57705"/>
    </ligand>
</feature>
<dbReference type="CDD" id="cd03353">
    <property type="entry name" value="LbH_GlmU_C"/>
    <property type="match status" value="1"/>
</dbReference>
<feature type="binding site" evidence="18">
    <location>
        <position position="231"/>
    </location>
    <ligand>
        <name>Mg(2+)</name>
        <dbReference type="ChEBI" id="CHEBI:18420"/>
    </ligand>
</feature>
<feature type="binding site" evidence="18">
    <location>
        <position position="147"/>
    </location>
    <ligand>
        <name>UDP-N-acetyl-alpha-D-glucosamine</name>
        <dbReference type="ChEBI" id="CHEBI:57705"/>
    </ligand>
</feature>
<dbReference type="EMBL" id="JAZBJZ010000119">
    <property type="protein sequence ID" value="MEE3719221.1"/>
    <property type="molecule type" value="Genomic_DNA"/>
</dbReference>
<keyword evidence="12 18" id="KW-0511">Multifunctional enzyme</keyword>
<evidence type="ECO:0000256" key="18">
    <source>
        <dbReference type="HAMAP-Rule" id="MF_01631"/>
    </source>
</evidence>
<feature type="domain" description="MobA-like NTP transferase" evidence="19">
    <location>
        <begin position="5"/>
        <end position="138"/>
    </location>
</feature>
<evidence type="ECO:0000256" key="8">
    <source>
        <dbReference type="ARBA" id="ARBA00022737"/>
    </source>
</evidence>
<feature type="binding site" evidence="18">
    <location>
        <position position="380"/>
    </location>
    <ligand>
        <name>UDP-N-acetyl-alpha-D-glucosamine</name>
        <dbReference type="ChEBI" id="CHEBI:57705"/>
    </ligand>
</feature>
<comment type="pathway">
    <text evidence="18">Bacterial outer membrane biogenesis; LPS lipid A biosynthesis.</text>
</comment>
<feature type="binding site" evidence="18">
    <location>
        <position position="426"/>
    </location>
    <ligand>
        <name>acetyl-CoA</name>
        <dbReference type="ChEBI" id="CHEBI:57288"/>
    </ligand>
</feature>
<comment type="caution">
    <text evidence="18">Lacks conserved residue(s) required for the propagation of feature annotation.</text>
</comment>
<evidence type="ECO:0000256" key="17">
    <source>
        <dbReference type="ARBA" id="ARBA00049628"/>
    </source>
</evidence>
<dbReference type="AlphaFoldDB" id="A0AAW9Q8F4"/>
<feature type="binding site" evidence="18">
    <location>
        <position position="110"/>
    </location>
    <ligand>
        <name>Mg(2+)</name>
        <dbReference type="ChEBI" id="CHEBI:18420"/>
    </ligand>
</feature>
<feature type="binding site" evidence="18">
    <location>
        <position position="21"/>
    </location>
    <ligand>
        <name>UDP-N-acetyl-alpha-D-glucosamine</name>
        <dbReference type="ChEBI" id="CHEBI:57705"/>
    </ligand>
</feature>
<dbReference type="Gene3D" id="3.90.550.10">
    <property type="entry name" value="Spore Coat Polysaccharide Biosynthesis Protein SpsA, Chain A"/>
    <property type="match status" value="1"/>
</dbReference>
<dbReference type="GO" id="GO:0008360">
    <property type="term" value="P:regulation of cell shape"/>
    <property type="evidence" value="ECO:0007669"/>
    <property type="project" value="UniProtKB-KW"/>
</dbReference>
<evidence type="ECO:0000256" key="15">
    <source>
        <dbReference type="ARBA" id="ARBA00048247"/>
    </source>
</evidence>
<keyword evidence="11 18" id="KW-0573">Peptidoglycan synthesis</keyword>
<evidence type="ECO:0000256" key="4">
    <source>
        <dbReference type="ARBA" id="ARBA00022490"/>
    </source>
</evidence>
<keyword evidence="14 18" id="KW-0961">Cell wall biogenesis/degradation</keyword>
<comment type="caution">
    <text evidence="20">The sequence shown here is derived from an EMBL/GenBank/DDBJ whole genome shotgun (WGS) entry which is preliminary data.</text>
</comment>
<keyword evidence="9 18" id="KW-0460">Magnesium</keyword>
<keyword evidence="8 18" id="KW-0677">Repeat</keyword>
<feature type="binding site" evidence="18">
    <location>
        <position position="231"/>
    </location>
    <ligand>
        <name>UDP-N-acetyl-alpha-D-glucosamine</name>
        <dbReference type="ChEBI" id="CHEBI:57705"/>
    </ligand>
</feature>
<dbReference type="InterPro" id="IPR001451">
    <property type="entry name" value="Hexapep"/>
</dbReference>
<dbReference type="GO" id="GO:0009245">
    <property type="term" value="P:lipid A biosynthetic process"/>
    <property type="evidence" value="ECO:0007669"/>
    <property type="project" value="UniProtKB-UniRule"/>
</dbReference>
<keyword evidence="5 18" id="KW-0808">Transferase</keyword>
<dbReference type="HAMAP" id="MF_01631">
    <property type="entry name" value="GlmU"/>
    <property type="match status" value="1"/>
</dbReference>
<feature type="region of interest" description="Pyrophosphorylase" evidence="18">
    <location>
        <begin position="1"/>
        <end position="233"/>
    </location>
</feature>
<feature type="binding site" evidence="18">
    <location>
        <position position="162"/>
    </location>
    <ligand>
        <name>UDP-N-acetyl-alpha-D-glucosamine</name>
        <dbReference type="ChEBI" id="CHEBI:57705"/>
    </ligand>
</feature>
<comment type="similarity">
    <text evidence="3 18">In the N-terminal section; belongs to the N-acetylglucosamine-1-phosphate uridyltransferase family.</text>
</comment>
<proteinExistence type="inferred from homology"/>
<dbReference type="GO" id="GO:0043886">
    <property type="term" value="F:structural constituent of carboxysome shell"/>
    <property type="evidence" value="ECO:0007669"/>
    <property type="project" value="UniProtKB-ARBA"/>
</dbReference>
<evidence type="ECO:0000256" key="10">
    <source>
        <dbReference type="ARBA" id="ARBA00022960"/>
    </source>
</evidence>
<feature type="binding site" evidence="18">
    <location>
        <begin position="7"/>
        <end position="10"/>
    </location>
    <ligand>
        <name>UDP-N-acetyl-alpha-D-glucosamine</name>
        <dbReference type="ChEBI" id="CHEBI:57705"/>
    </ligand>
</feature>
<comment type="function">
    <text evidence="17 18">Catalyzes the last two sequential reactions in the de novo biosynthetic pathway for UDP-N-acetylglucosamine (UDP-GlcNAc). The C-terminal domain catalyzes the transfer of acetyl group from acetyl coenzyme A to glucosamine-1-phosphate (GlcN-1-P) to produce N-acetylglucosamine-1-phosphate (GlcNAc-1-P), which is converted into UDP-GlcNAc by the transfer of uridine 5-monophosphate (from uridine 5-triphosphate), a reaction catalyzed by the N-terminal domain.</text>
</comment>
<dbReference type="Pfam" id="PF12804">
    <property type="entry name" value="NTP_transf_3"/>
    <property type="match status" value="1"/>
</dbReference>
<dbReference type="InterPro" id="IPR005882">
    <property type="entry name" value="Bifunctional_GlmU"/>
</dbReference>
<dbReference type="GO" id="GO:0000287">
    <property type="term" value="F:magnesium ion binding"/>
    <property type="evidence" value="ECO:0007669"/>
    <property type="project" value="UniProtKB-UniRule"/>
</dbReference>
<feature type="region of interest" description="N-acetyltransferase" evidence="18">
    <location>
        <begin position="255"/>
        <end position="462"/>
    </location>
</feature>
<evidence type="ECO:0000256" key="13">
    <source>
        <dbReference type="ARBA" id="ARBA00023315"/>
    </source>
</evidence>
<dbReference type="EC" id="2.3.1.157" evidence="18"/>
<name>A0AAW9Q8F4_9CYAN</name>
<evidence type="ECO:0000256" key="12">
    <source>
        <dbReference type="ARBA" id="ARBA00023268"/>
    </source>
</evidence>
<evidence type="ECO:0000259" key="19">
    <source>
        <dbReference type="Pfam" id="PF12804"/>
    </source>
</evidence>
<comment type="subcellular location">
    <subcellularLocation>
        <location evidence="1 18">Cytoplasm</location>
    </subcellularLocation>
</comment>
<keyword evidence="7 18" id="KW-0479">Metal-binding</keyword>
<dbReference type="GO" id="GO:0031470">
    <property type="term" value="C:carboxysome"/>
    <property type="evidence" value="ECO:0007669"/>
    <property type="project" value="UniProtKB-ARBA"/>
</dbReference>
<organism evidence="20 21">
    <name type="scientific">Tumidithrix elongata BACA0141</name>
    <dbReference type="NCBI Taxonomy" id="2716417"/>
    <lineage>
        <taxon>Bacteria</taxon>
        <taxon>Bacillati</taxon>
        <taxon>Cyanobacteriota</taxon>
        <taxon>Cyanophyceae</taxon>
        <taxon>Pseudanabaenales</taxon>
        <taxon>Pseudanabaenaceae</taxon>
        <taxon>Tumidithrix</taxon>
        <taxon>Tumidithrix elongata</taxon>
    </lineage>
</organism>
<dbReference type="GO" id="GO:0009252">
    <property type="term" value="P:peptidoglycan biosynthetic process"/>
    <property type="evidence" value="ECO:0007669"/>
    <property type="project" value="UniProtKB-UniRule"/>
</dbReference>
<dbReference type="PANTHER" id="PTHR43584">
    <property type="entry name" value="NUCLEOTIDYL TRANSFERASE"/>
    <property type="match status" value="1"/>
</dbReference>
<gene>
    <name evidence="18 20" type="primary">glmU</name>
    <name evidence="20" type="ORF">V2H45_20965</name>
</gene>
<evidence type="ECO:0000256" key="6">
    <source>
        <dbReference type="ARBA" id="ARBA00022695"/>
    </source>
</evidence>
<dbReference type="InterPro" id="IPR025877">
    <property type="entry name" value="MobA-like_NTP_Trfase"/>
</dbReference>
<keyword evidence="6 18" id="KW-0548">Nucleotidyltransferase</keyword>
<feature type="binding site" evidence="18">
    <location>
        <begin position="85"/>
        <end position="86"/>
    </location>
    <ligand>
        <name>UDP-N-acetyl-alpha-D-glucosamine</name>
        <dbReference type="ChEBI" id="CHEBI:57705"/>
    </ligand>
</feature>
<feature type="binding site" evidence="18">
    <location>
        <position position="408"/>
    </location>
    <ligand>
        <name>acetyl-CoA</name>
        <dbReference type="ChEBI" id="CHEBI:57288"/>
    </ligand>
</feature>
<comment type="similarity">
    <text evidence="2 18">In the C-terminal section; belongs to the transferase hexapeptide repeat family.</text>
</comment>
<dbReference type="GO" id="GO:0071555">
    <property type="term" value="P:cell wall organization"/>
    <property type="evidence" value="ECO:0007669"/>
    <property type="project" value="UniProtKB-KW"/>
</dbReference>
<dbReference type="Pfam" id="PF00132">
    <property type="entry name" value="Hexapep"/>
    <property type="match status" value="2"/>
</dbReference>
<dbReference type="GO" id="GO:0000902">
    <property type="term" value="P:cell morphogenesis"/>
    <property type="evidence" value="ECO:0007669"/>
    <property type="project" value="UniProtKB-UniRule"/>
</dbReference>
<feature type="binding site" evidence="18">
    <location>
        <position position="354"/>
    </location>
    <ligand>
        <name>UDP-N-acetyl-alpha-D-glucosamine</name>
        <dbReference type="ChEBI" id="CHEBI:57705"/>
    </ligand>
</feature>
<dbReference type="GO" id="GO:0005737">
    <property type="term" value="C:cytoplasm"/>
    <property type="evidence" value="ECO:0007669"/>
    <property type="project" value="UniProtKB-SubCell"/>
</dbReference>
<dbReference type="SUPFAM" id="SSF53448">
    <property type="entry name" value="Nucleotide-diphospho-sugar transferases"/>
    <property type="match status" value="1"/>
</dbReference>